<keyword evidence="1" id="KW-1133">Transmembrane helix</keyword>
<protein>
    <submittedName>
        <fullName evidence="2">Type II secretion system protein</fullName>
    </submittedName>
</protein>
<name>A0A2I1NBM3_9BACT</name>
<gene>
    <name evidence="2" type="ORF">CYJ41_02625</name>
</gene>
<evidence type="ECO:0000313" key="3">
    <source>
        <dbReference type="Proteomes" id="UP000234639"/>
    </source>
</evidence>
<dbReference type="Proteomes" id="UP000234639">
    <property type="component" value="Unassembled WGS sequence"/>
</dbReference>
<dbReference type="RefSeq" id="WP_101636813.1">
    <property type="nucleotide sequence ID" value="NZ_CAUPEY010000001.1"/>
</dbReference>
<sequence length="215" mass="23553">MKCYKKAFTMIELIMIIVVVGILAVAVIPRVDRDTLVEATNQVASHVRYTQHLAMMDDKYDPKDSTWYKSRWQIYFTKGAGSDNLWSYSVFSDFVGRKTGNPDISELAKNPQNPSKFLTGGFGGTVDKGDSRISPELNIGKKYGITNVEFTGGCSGSQRLAFDEVGRPYGALTKADNPVKGLLKSDCTIKLSDGGNKKGIITISTETGYVTSVIK</sequence>
<dbReference type="EMBL" id="PKHU01000002">
    <property type="protein sequence ID" value="PKZ29803.1"/>
    <property type="molecule type" value="Genomic_DNA"/>
</dbReference>
<dbReference type="AlphaFoldDB" id="A0A2I1NBM3"/>
<keyword evidence="1" id="KW-0472">Membrane</keyword>
<keyword evidence="1" id="KW-0812">Transmembrane</keyword>
<evidence type="ECO:0000313" key="2">
    <source>
        <dbReference type="EMBL" id="PKZ29803.1"/>
    </source>
</evidence>
<dbReference type="SUPFAM" id="SSF54523">
    <property type="entry name" value="Pili subunits"/>
    <property type="match status" value="1"/>
</dbReference>
<dbReference type="InterPro" id="IPR045584">
    <property type="entry name" value="Pilin-like"/>
</dbReference>
<reference evidence="2 3" key="1">
    <citation type="submission" date="2017-12" db="EMBL/GenBank/DDBJ databases">
        <title>Phylogenetic diversity of female urinary microbiome.</title>
        <authorList>
            <person name="Thomas-White K."/>
            <person name="Wolfe A.J."/>
        </authorList>
    </citation>
    <scope>NUCLEOTIDE SEQUENCE [LARGE SCALE GENOMIC DNA]</scope>
    <source>
        <strain evidence="2 3">UMB0112</strain>
    </source>
</reference>
<dbReference type="Gene3D" id="3.30.700.10">
    <property type="entry name" value="Glycoprotein, Type 4 Pilin"/>
    <property type="match status" value="1"/>
</dbReference>
<comment type="caution">
    <text evidence="2">The sequence shown here is derived from an EMBL/GenBank/DDBJ whole genome shotgun (WGS) entry which is preliminary data.</text>
</comment>
<organism evidence="2 3">
    <name type="scientific">Campylobacter ureolyticus</name>
    <dbReference type="NCBI Taxonomy" id="827"/>
    <lineage>
        <taxon>Bacteria</taxon>
        <taxon>Pseudomonadati</taxon>
        <taxon>Campylobacterota</taxon>
        <taxon>Epsilonproteobacteria</taxon>
        <taxon>Campylobacterales</taxon>
        <taxon>Campylobacteraceae</taxon>
        <taxon>Campylobacter</taxon>
    </lineage>
</organism>
<feature type="transmembrane region" description="Helical" evidence="1">
    <location>
        <begin position="7"/>
        <end position="28"/>
    </location>
</feature>
<accession>A0A2I1NBM3</accession>
<proteinExistence type="predicted"/>
<evidence type="ECO:0000256" key="1">
    <source>
        <dbReference type="SAM" id="Phobius"/>
    </source>
</evidence>